<keyword evidence="6 10" id="KW-0256">Endoplasmic reticulum</keyword>
<dbReference type="InterPro" id="IPR019623">
    <property type="entry name" value="Rot1"/>
</dbReference>
<evidence type="ECO:0000256" key="9">
    <source>
        <dbReference type="ARBA" id="ARBA00024969"/>
    </source>
</evidence>
<feature type="transmembrane region" description="Helical" evidence="11">
    <location>
        <begin position="205"/>
        <end position="222"/>
    </location>
</feature>
<evidence type="ECO:0000256" key="5">
    <source>
        <dbReference type="ARBA" id="ARBA00022729"/>
    </source>
</evidence>
<organism evidence="12 13">
    <name type="scientific">Penicillium argentinense</name>
    <dbReference type="NCBI Taxonomy" id="1131581"/>
    <lineage>
        <taxon>Eukaryota</taxon>
        <taxon>Fungi</taxon>
        <taxon>Dikarya</taxon>
        <taxon>Ascomycota</taxon>
        <taxon>Pezizomycotina</taxon>
        <taxon>Eurotiomycetes</taxon>
        <taxon>Eurotiomycetidae</taxon>
        <taxon>Eurotiales</taxon>
        <taxon>Aspergillaceae</taxon>
        <taxon>Penicillium</taxon>
    </lineage>
</organism>
<evidence type="ECO:0000256" key="8">
    <source>
        <dbReference type="ARBA" id="ARBA00023136"/>
    </source>
</evidence>
<dbReference type="PANTHER" id="PTHR28090">
    <property type="entry name" value="PROTEIN ROT1"/>
    <property type="match status" value="1"/>
</dbReference>
<evidence type="ECO:0000256" key="7">
    <source>
        <dbReference type="ARBA" id="ARBA00022989"/>
    </source>
</evidence>
<keyword evidence="5" id="KW-0732">Signal</keyword>
<dbReference type="RefSeq" id="XP_056473208.1">
    <property type="nucleotide sequence ID" value="XM_056619842.1"/>
</dbReference>
<dbReference type="PIRSF" id="PIRSF017290">
    <property type="entry name" value="ROT1_prd"/>
    <property type="match status" value="1"/>
</dbReference>
<evidence type="ECO:0000256" key="4">
    <source>
        <dbReference type="ARBA" id="ARBA00022692"/>
    </source>
</evidence>
<dbReference type="GO" id="GO:0005789">
    <property type="term" value="C:endoplasmic reticulum membrane"/>
    <property type="evidence" value="ECO:0007669"/>
    <property type="project" value="UniProtKB-SubCell"/>
</dbReference>
<comment type="function">
    <text evidence="9 10">Required for normal levels of the cell wall 1,6-beta-glucan. Involved in a protein folding machinery chaperoning proteins acting in various physiological processes including cell wall synthesis and lysis of autophagic bodies.</text>
</comment>
<comment type="similarity">
    <text evidence="2 10">Belongs to the ROT1 family.</text>
</comment>
<gene>
    <name evidence="12" type="ORF">N7532_007349</name>
</gene>
<evidence type="ECO:0000256" key="10">
    <source>
        <dbReference type="PIRNR" id="PIRNR017290"/>
    </source>
</evidence>
<comment type="caution">
    <text evidence="12">The sequence shown here is derived from an EMBL/GenBank/DDBJ whole genome shotgun (WGS) entry which is preliminary data.</text>
</comment>
<dbReference type="GO" id="GO:0051082">
    <property type="term" value="F:unfolded protein binding"/>
    <property type="evidence" value="ECO:0007669"/>
    <property type="project" value="TreeGrafter"/>
</dbReference>
<dbReference type="AlphaFoldDB" id="A0A9W9F7I7"/>
<keyword evidence="13" id="KW-1185">Reference proteome</keyword>
<keyword evidence="7 11" id="KW-1133">Transmembrane helix</keyword>
<evidence type="ECO:0000313" key="13">
    <source>
        <dbReference type="Proteomes" id="UP001149074"/>
    </source>
</evidence>
<dbReference type="Pfam" id="PF10681">
    <property type="entry name" value="Rot1"/>
    <property type="match status" value="1"/>
</dbReference>
<evidence type="ECO:0000256" key="2">
    <source>
        <dbReference type="ARBA" id="ARBA00007149"/>
    </source>
</evidence>
<dbReference type="PANTHER" id="PTHR28090:SF1">
    <property type="entry name" value="PROTEIN ROT1"/>
    <property type="match status" value="1"/>
</dbReference>
<dbReference type="OrthoDB" id="5327821at2759"/>
<sequence length="223" mass="25167">MIFLWAFLATAAAVNVEELVGTWTTKSKQVFTGPDFYDPLNDRFFEPNLTGISYSFDGEGHYEEAFYRAIANPTDPSCPSGIMQWQHGTYTVSADGSMVLHPIASDGRQLLSQPCVQDTAFYTRYNNTEKFKGFSVSVDAYNHVQRLDLQQSTGEIMHPMYLAYRPPKMLPTNTLNPIPTSKKKRELSSGLHVVIKEELINPDRWWWFGVLATSLGGAAFFFS</sequence>
<comment type="subcellular location">
    <subcellularLocation>
        <location evidence="1">Endoplasmic reticulum membrane</location>
        <topology evidence="1">Single-pass type I membrane protein</topology>
    </subcellularLocation>
</comment>
<dbReference type="EMBL" id="JAPQKI010000006">
    <property type="protein sequence ID" value="KAJ5095058.1"/>
    <property type="molecule type" value="Genomic_DNA"/>
</dbReference>
<evidence type="ECO:0000256" key="11">
    <source>
        <dbReference type="SAM" id="Phobius"/>
    </source>
</evidence>
<evidence type="ECO:0000256" key="1">
    <source>
        <dbReference type="ARBA" id="ARBA00004115"/>
    </source>
</evidence>
<name>A0A9W9F7I7_9EURO</name>
<keyword evidence="8 10" id="KW-0472">Membrane</keyword>
<protein>
    <recommendedName>
        <fullName evidence="3 10">Protein ROT1</fullName>
    </recommendedName>
</protein>
<evidence type="ECO:0000313" key="12">
    <source>
        <dbReference type="EMBL" id="KAJ5095058.1"/>
    </source>
</evidence>
<keyword evidence="4 11" id="KW-0812">Transmembrane</keyword>
<evidence type="ECO:0000256" key="6">
    <source>
        <dbReference type="ARBA" id="ARBA00022824"/>
    </source>
</evidence>
<dbReference type="GeneID" id="81358821"/>
<dbReference type="GO" id="GO:0006458">
    <property type="term" value="P:'de novo' protein folding"/>
    <property type="evidence" value="ECO:0007669"/>
    <property type="project" value="InterPro"/>
</dbReference>
<accession>A0A9W9F7I7</accession>
<dbReference type="Proteomes" id="UP001149074">
    <property type="component" value="Unassembled WGS sequence"/>
</dbReference>
<reference evidence="12" key="2">
    <citation type="journal article" date="2023" name="IMA Fungus">
        <title>Comparative genomic study of the Penicillium genus elucidates a diverse pangenome and 15 lateral gene transfer events.</title>
        <authorList>
            <person name="Petersen C."/>
            <person name="Sorensen T."/>
            <person name="Nielsen M.R."/>
            <person name="Sondergaard T.E."/>
            <person name="Sorensen J.L."/>
            <person name="Fitzpatrick D.A."/>
            <person name="Frisvad J.C."/>
            <person name="Nielsen K.L."/>
        </authorList>
    </citation>
    <scope>NUCLEOTIDE SEQUENCE</scope>
    <source>
        <strain evidence="12">IBT 30761</strain>
    </source>
</reference>
<reference evidence="12" key="1">
    <citation type="submission" date="2022-11" db="EMBL/GenBank/DDBJ databases">
        <authorList>
            <person name="Petersen C."/>
        </authorList>
    </citation>
    <scope>NUCLEOTIDE SEQUENCE</scope>
    <source>
        <strain evidence="12">IBT 30761</strain>
    </source>
</reference>
<proteinExistence type="inferred from homology"/>
<evidence type="ECO:0000256" key="3">
    <source>
        <dbReference type="ARBA" id="ARBA00017291"/>
    </source>
</evidence>